<dbReference type="KEGG" id="lul:LPB138_01305"/>
<dbReference type="GO" id="GO:0016788">
    <property type="term" value="F:hydrolase activity, acting on ester bonds"/>
    <property type="evidence" value="ECO:0007669"/>
    <property type="project" value="InterPro"/>
</dbReference>
<accession>A0A1D8P496</accession>
<keyword evidence="3" id="KW-0255">Endonuclease</keyword>
<dbReference type="EMBL" id="CP017478">
    <property type="protein sequence ID" value="AOW19402.1"/>
    <property type="molecule type" value="Genomic_DNA"/>
</dbReference>
<feature type="domain" description="NUMOD4" evidence="1">
    <location>
        <begin position="8"/>
        <end position="57"/>
    </location>
</feature>
<dbReference type="OrthoDB" id="6631788at2"/>
<proteinExistence type="predicted"/>
<keyword evidence="3" id="KW-0540">Nuclease</keyword>
<dbReference type="Proteomes" id="UP000176050">
    <property type="component" value="Chromosome"/>
</dbReference>
<keyword evidence="4" id="KW-1185">Reference proteome</keyword>
<sequence>MIRNLHNEKWKEIQFDEKIDEKEKYKISNYGRLINCKGDEEKYYKPSHINNYLVIPLKQKVNKKSTARYVHKLVAQHFISKESADCKFVIHLNYDKKDNRVENLKWATKREKEIHQFSNPIYKNRPKTITYSKLTEGRVKLIKRKINDPNRKTRMKMIAKQFGVSTMQLYRIKSGENWSHVTE</sequence>
<dbReference type="GO" id="GO:0004519">
    <property type="term" value="F:endonuclease activity"/>
    <property type="evidence" value="ECO:0007669"/>
    <property type="project" value="UniProtKB-KW"/>
</dbReference>
<dbReference type="InterPro" id="IPR044925">
    <property type="entry name" value="His-Me_finger_sf"/>
</dbReference>
<keyword evidence="3" id="KW-0378">Hydrolase</keyword>
<dbReference type="STRING" id="1850246.LPB138_01305"/>
<dbReference type="Gene3D" id="3.90.75.20">
    <property type="match status" value="1"/>
</dbReference>
<dbReference type="SUPFAM" id="SSF54060">
    <property type="entry name" value="His-Me finger endonucleases"/>
    <property type="match status" value="1"/>
</dbReference>
<evidence type="ECO:0000259" key="2">
    <source>
        <dbReference type="Pfam" id="PF13392"/>
    </source>
</evidence>
<name>A0A1D8P496_9FLAO</name>
<organism evidence="3 4">
    <name type="scientific">Urechidicola croceus</name>
    <dbReference type="NCBI Taxonomy" id="1850246"/>
    <lineage>
        <taxon>Bacteria</taxon>
        <taxon>Pseudomonadati</taxon>
        <taxon>Bacteroidota</taxon>
        <taxon>Flavobacteriia</taxon>
        <taxon>Flavobacteriales</taxon>
        <taxon>Flavobacteriaceae</taxon>
        <taxon>Urechidicola</taxon>
    </lineage>
</organism>
<dbReference type="Pfam" id="PF13392">
    <property type="entry name" value="HNH_3"/>
    <property type="match status" value="1"/>
</dbReference>
<dbReference type="AlphaFoldDB" id="A0A1D8P496"/>
<reference evidence="3 4" key="1">
    <citation type="submission" date="2016-10" db="EMBL/GenBank/DDBJ databases">
        <title>Lutibacter sp. LPB0138, isolated from marine gastropod.</title>
        <authorList>
            <person name="Kim E."/>
            <person name="Yi H."/>
        </authorList>
    </citation>
    <scope>NUCLEOTIDE SEQUENCE [LARGE SCALE GENOMIC DNA]</scope>
    <source>
        <strain evidence="3 4">LPB0138</strain>
    </source>
</reference>
<evidence type="ECO:0000313" key="3">
    <source>
        <dbReference type="EMBL" id="AOW19402.1"/>
    </source>
</evidence>
<dbReference type="InterPro" id="IPR003615">
    <property type="entry name" value="HNH_nuc"/>
</dbReference>
<dbReference type="InterPro" id="IPR010902">
    <property type="entry name" value="NUMOD4"/>
</dbReference>
<protein>
    <submittedName>
        <fullName evidence="3">HNH endonuclease</fullName>
    </submittedName>
</protein>
<dbReference type="RefSeq" id="WP_070235518.1">
    <property type="nucleotide sequence ID" value="NZ_CP017478.1"/>
</dbReference>
<evidence type="ECO:0000313" key="4">
    <source>
        <dbReference type="Proteomes" id="UP000176050"/>
    </source>
</evidence>
<evidence type="ECO:0000259" key="1">
    <source>
        <dbReference type="Pfam" id="PF07463"/>
    </source>
</evidence>
<gene>
    <name evidence="3" type="ORF">LPB138_01305</name>
</gene>
<dbReference type="Pfam" id="PF07463">
    <property type="entry name" value="NUMOD4"/>
    <property type="match status" value="1"/>
</dbReference>
<feature type="domain" description="HNH nuclease" evidence="2">
    <location>
        <begin position="68"/>
        <end position="111"/>
    </location>
</feature>